<reference evidence="3" key="1">
    <citation type="submission" date="2020-10" db="EMBL/GenBank/DDBJ databases">
        <authorList>
            <person name="Castelo-Branco R."/>
            <person name="Eusebio N."/>
            <person name="Adriana R."/>
            <person name="Vieira A."/>
            <person name="Brugerolle De Fraissinette N."/>
            <person name="Rezende De Castro R."/>
            <person name="Schneider M.P."/>
            <person name="Vasconcelos V."/>
            <person name="Leao P.N."/>
        </authorList>
    </citation>
    <scope>NUCLEOTIDE SEQUENCE</scope>
    <source>
        <strain evidence="3">LEGE 11480</strain>
    </source>
</reference>
<dbReference type="Proteomes" id="UP000625316">
    <property type="component" value="Unassembled WGS sequence"/>
</dbReference>
<sequence length="235" mass="27098">MATKFKFDWGNFLQGGLLLYAMASLLMFDPIKSLGIALYEFSWVPTTAIVTQAATRNKATFTYQYTVNNQVFQSQRYAIAPRRKTAIEAIREFELGQAVNIYYNPRNPQQAIVMKRKLAPIFILFRLLFGGIFAWMATGLTFFEDVGGLINYRMEKEDQAALKFGAQYQERLDEPVEQLVPEIIRHLPKALRRSLGKYLNQQKRQGGASYLRSKTGLPPKLCEQIMEQLEHERNQ</sequence>
<evidence type="ECO:0000313" key="4">
    <source>
        <dbReference type="Proteomes" id="UP000625316"/>
    </source>
</evidence>
<keyword evidence="4" id="KW-1185">Reference proteome</keyword>
<dbReference type="RefSeq" id="WP_264325109.1">
    <property type="nucleotide sequence ID" value="NZ_JADEXQ010000032.1"/>
</dbReference>
<keyword evidence="1" id="KW-0812">Transmembrane</keyword>
<feature type="transmembrane region" description="Helical" evidence="1">
    <location>
        <begin position="123"/>
        <end position="143"/>
    </location>
</feature>
<dbReference type="Pfam" id="PF12158">
    <property type="entry name" value="DUF3592"/>
    <property type="match status" value="1"/>
</dbReference>
<proteinExistence type="predicted"/>
<keyword evidence="1" id="KW-1133">Transmembrane helix</keyword>
<gene>
    <name evidence="3" type="ORF">IQ266_11130</name>
</gene>
<dbReference type="InterPro" id="IPR021994">
    <property type="entry name" value="DUF3592"/>
</dbReference>
<organism evidence="3 4">
    <name type="scientific">Romeriopsis navalis LEGE 11480</name>
    <dbReference type="NCBI Taxonomy" id="2777977"/>
    <lineage>
        <taxon>Bacteria</taxon>
        <taxon>Bacillati</taxon>
        <taxon>Cyanobacteriota</taxon>
        <taxon>Cyanophyceae</taxon>
        <taxon>Leptolyngbyales</taxon>
        <taxon>Leptolyngbyaceae</taxon>
        <taxon>Romeriopsis</taxon>
        <taxon>Romeriopsis navalis</taxon>
    </lineage>
</organism>
<comment type="caution">
    <text evidence="3">The sequence shown here is derived from an EMBL/GenBank/DDBJ whole genome shotgun (WGS) entry which is preliminary data.</text>
</comment>
<accession>A0A928VQJ8</accession>
<dbReference type="AlphaFoldDB" id="A0A928VQJ8"/>
<name>A0A928VQJ8_9CYAN</name>
<evidence type="ECO:0000313" key="3">
    <source>
        <dbReference type="EMBL" id="MBE9030284.1"/>
    </source>
</evidence>
<evidence type="ECO:0000259" key="2">
    <source>
        <dbReference type="Pfam" id="PF12158"/>
    </source>
</evidence>
<protein>
    <submittedName>
        <fullName evidence="3">DUF3592 domain-containing protein</fullName>
    </submittedName>
</protein>
<evidence type="ECO:0000256" key="1">
    <source>
        <dbReference type="SAM" id="Phobius"/>
    </source>
</evidence>
<keyword evidence="1" id="KW-0472">Membrane</keyword>
<feature type="domain" description="DUF3592" evidence="2">
    <location>
        <begin position="52"/>
        <end position="114"/>
    </location>
</feature>
<dbReference type="EMBL" id="JADEXQ010000032">
    <property type="protein sequence ID" value="MBE9030284.1"/>
    <property type="molecule type" value="Genomic_DNA"/>
</dbReference>